<name>A0A5R9GLD7_9PROT</name>
<dbReference type="PANTHER" id="PTHR43480">
    <property type="entry name" value="ACYL-[ACYL-CARRIER-PROTEIN]--UDP-N-ACETYLGLUCOSAMINE O-ACYLTRANSFERASE"/>
    <property type="match status" value="1"/>
</dbReference>
<evidence type="ECO:0000256" key="4">
    <source>
        <dbReference type="ARBA" id="ARBA00022679"/>
    </source>
</evidence>
<keyword evidence="11" id="KW-1185">Reference proteome</keyword>
<accession>A0A5R9GLD7</accession>
<dbReference type="OrthoDB" id="5289768at2"/>
<dbReference type="CDD" id="cd03351">
    <property type="entry name" value="LbH_UDP-GlcNAc_AT"/>
    <property type="match status" value="1"/>
</dbReference>
<dbReference type="NCBIfam" id="NF003657">
    <property type="entry name" value="PRK05289.1"/>
    <property type="match status" value="1"/>
</dbReference>
<dbReference type="AlphaFoldDB" id="A0A5R9GLD7"/>
<organism evidence="10 11">
    <name type="scientific">Mariprofundus erugo</name>
    <dbReference type="NCBI Taxonomy" id="2528639"/>
    <lineage>
        <taxon>Bacteria</taxon>
        <taxon>Pseudomonadati</taxon>
        <taxon>Pseudomonadota</taxon>
        <taxon>Candidatius Mariprofundia</taxon>
        <taxon>Mariprofundales</taxon>
        <taxon>Mariprofundaceae</taxon>
        <taxon>Mariprofundus</taxon>
    </lineage>
</organism>
<evidence type="ECO:0000256" key="7">
    <source>
        <dbReference type="ARBA" id="ARBA00023315"/>
    </source>
</evidence>
<evidence type="ECO:0000256" key="3">
    <source>
        <dbReference type="ARBA" id="ARBA00022556"/>
    </source>
</evidence>
<evidence type="ECO:0000256" key="2">
    <source>
        <dbReference type="ARBA" id="ARBA00022516"/>
    </source>
</evidence>
<dbReference type="GO" id="GO:0016020">
    <property type="term" value="C:membrane"/>
    <property type="evidence" value="ECO:0007669"/>
    <property type="project" value="GOC"/>
</dbReference>
<comment type="caution">
    <text evidence="10">The sequence shown here is derived from an EMBL/GenBank/DDBJ whole genome shotgun (WGS) entry which is preliminary data.</text>
</comment>
<dbReference type="EMBL" id="VBRY01000006">
    <property type="protein sequence ID" value="TLS67271.1"/>
    <property type="molecule type" value="Genomic_DNA"/>
</dbReference>
<dbReference type="PANTHER" id="PTHR43480:SF1">
    <property type="entry name" value="ACYL-[ACYL-CARRIER-PROTEIN]--UDP-N-ACETYLGLUCOSAMINE O-ACYLTRANSFERASE, MITOCHONDRIAL-RELATED"/>
    <property type="match status" value="1"/>
</dbReference>
<dbReference type="GO" id="GO:0008780">
    <property type="term" value="F:acyl-[acyl-carrier-protein]-UDP-N-acetylglucosamine O-acyltransferase activity"/>
    <property type="evidence" value="ECO:0007669"/>
    <property type="project" value="UniProtKB-UniRule"/>
</dbReference>
<evidence type="ECO:0000256" key="5">
    <source>
        <dbReference type="ARBA" id="ARBA00022737"/>
    </source>
</evidence>
<comment type="catalytic activity">
    <reaction evidence="8">
        <text>a (3R)-hydroxyacyl-[ACP] + UDP-N-acetyl-alpha-D-glucosamine = a UDP-3-O-[(3R)-3-hydroxyacyl]-N-acetyl-alpha-D-glucosamine + holo-[ACP]</text>
        <dbReference type="Rhea" id="RHEA:67812"/>
        <dbReference type="Rhea" id="RHEA-COMP:9685"/>
        <dbReference type="Rhea" id="RHEA-COMP:9945"/>
        <dbReference type="ChEBI" id="CHEBI:57705"/>
        <dbReference type="ChEBI" id="CHEBI:64479"/>
        <dbReference type="ChEBI" id="CHEBI:78827"/>
        <dbReference type="ChEBI" id="CHEBI:173225"/>
        <dbReference type="EC" id="2.3.1.129"/>
    </reaction>
</comment>
<dbReference type="RefSeq" id="WP_138239187.1">
    <property type="nucleotide sequence ID" value="NZ_VBRY01000006.1"/>
</dbReference>
<reference evidence="10 11" key="1">
    <citation type="journal article" date="2019" name="Appl. Environ. Microbiol.">
        <title>Environmental Evidence and Genomic Insight of Iron-oxidizing Bacteria Preference Towards More Corrosion Resistant Stainless Steel at Higher Salinities.</title>
        <authorList>
            <person name="Garrison C.E."/>
            <person name="Price K.A."/>
            <person name="Field E.K."/>
        </authorList>
    </citation>
    <scope>NUCLEOTIDE SEQUENCE [LARGE SCALE GENOMIC DNA]</scope>
    <source>
        <strain evidence="10 11">P3</strain>
    </source>
</reference>
<dbReference type="InterPro" id="IPR037157">
    <property type="entry name" value="Acetyltransf_C_sf"/>
</dbReference>
<keyword evidence="6 8" id="KW-0443">Lipid metabolism</keyword>
<dbReference type="PROSITE" id="PS00101">
    <property type="entry name" value="HEXAPEP_TRANSFERASES"/>
    <property type="match status" value="1"/>
</dbReference>
<dbReference type="EC" id="2.3.1.129" evidence="8"/>
<evidence type="ECO:0000313" key="11">
    <source>
        <dbReference type="Proteomes" id="UP000306585"/>
    </source>
</evidence>
<dbReference type="UniPathway" id="UPA00359">
    <property type="reaction ID" value="UER00477"/>
</dbReference>
<evidence type="ECO:0000256" key="1">
    <source>
        <dbReference type="ARBA" id="ARBA00022490"/>
    </source>
</evidence>
<keyword evidence="7 8" id="KW-0012">Acyltransferase</keyword>
<protein>
    <recommendedName>
        <fullName evidence="8">Acyl-[acyl-carrier-protein]--UDP-N-acetylglucosamine O-acyltransferase</fullName>
        <shortName evidence="8">UDP-N-acetylglucosamine acyltransferase</shortName>
        <ecNumber evidence="8">2.3.1.129</ecNumber>
    </recommendedName>
</protein>
<comment type="subunit">
    <text evidence="8">Homotrimer.</text>
</comment>
<comment type="pathway">
    <text evidence="8">Glycolipid biosynthesis; lipid IV(A) biosynthesis; lipid IV(A) from (3R)-3-hydroxytetradecanoyl-[acyl-carrier-protein] and UDP-N-acetyl-alpha-D-glucosamine: step 1/6.</text>
</comment>
<dbReference type="NCBIfam" id="TIGR01852">
    <property type="entry name" value="lipid_A_lpxA"/>
    <property type="match status" value="1"/>
</dbReference>
<dbReference type="SUPFAM" id="SSF51161">
    <property type="entry name" value="Trimeric LpxA-like enzymes"/>
    <property type="match status" value="1"/>
</dbReference>
<dbReference type="HAMAP" id="MF_00387">
    <property type="entry name" value="LpxA"/>
    <property type="match status" value="1"/>
</dbReference>
<comment type="subcellular location">
    <subcellularLocation>
        <location evidence="8">Cytoplasm</location>
    </subcellularLocation>
</comment>
<sequence>MSQLIHPTAIVDSRAEIGSDVTIGPYCCIGPDVVIGDDCELQSHVVITGHTRLGSANRIFPFASIGQIPQDLKYKGENSQTIIGSGNQIRENVTINSGTSGGGMVTSIGDNNLLMAYTHVAHDCHLGSRIVLANCATLAGHVEVADQAIIGGLTAIQQFVRIGRLAMIGGMSGVTKDVPPFCLLAGGYRAGLSGLNMVGLKRHGFTLERVGRLKEVYRLLLQDVGRREERLLEAEALIPEDDEDALAMLEFIRTAKRGLSMHARDSE</sequence>
<proteinExistence type="inferred from homology"/>
<keyword evidence="1 8" id="KW-0963">Cytoplasm</keyword>
<dbReference type="InterPro" id="IPR018357">
    <property type="entry name" value="Hexapep_transf_CS"/>
</dbReference>
<evidence type="ECO:0000259" key="9">
    <source>
        <dbReference type="Pfam" id="PF13720"/>
    </source>
</evidence>
<evidence type="ECO:0000256" key="8">
    <source>
        <dbReference type="HAMAP-Rule" id="MF_00387"/>
    </source>
</evidence>
<dbReference type="InterPro" id="IPR001451">
    <property type="entry name" value="Hexapep"/>
</dbReference>
<dbReference type="Gene3D" id="2.160.10.10">
    <property type="entry name" value="Hexapeptide repeat proteins"/>
    <property type="match status" value="1"/>
</dbReference>
<dbReference type="Pfam" id="PF13720">
    <property type="entry name" value="Acetyltransf_11"/>
    <property type="match status" value="1"/>
</dbReference>
<gene>
    <name evidence="8 10" type="primary">lpxA</name>
    <name evidence="10" type="ORF">FEF65_07500</name>
</gene>
<dbReference type="GO" id="GO:0009245">
    <property type="term" value="P:lipid A biosynthetic process"/>
    <property type="evidence" value="ECO:0007669"/>
    <property type="project" value="UniProtKB-UniRule"/>
</dbReference>
<dbReference type="Gene3D" id="1.20.1180.10">
    <property type="entry name" value="Udp N-acetylglucosamine O-acyltransferase, C-terminal domain"/>
    <property type="match status" value="1"/>
</dbReference>
<feature type="domain" description="UDP N-acetylglucosamine O-acyltransferase C-terminal" evidence="9">
    <location>
        <begin position="177"/>
        <end position="259"/>
    </location>
</feature>
<keyword evidence="2 8" id="KW-0444">Lipid biosynthesis</keyword>
<dbReference type="InterPro" id="IPR010137">
    <property type="entry name" value="Lipid_A_LpxA"/>
</dbReference>
<evidence type="ECO:0000313" key="10">
    <source>
        <dbReference type="EMBL" id="TLS67271.1"/>
    </source>
</evidence>
<dbReference type="Pfam" id="PF00132">
    <property type="entry name" value="Hexapep"/>
    <property type="match status" value="2"/>
</dbReference>
<keyword evidence="5 8" id="KW-0677">Repeat</keyword>
<dbReference type="GO" id="GO:0005737">
    <property type="term" value="C:cytoplasm"/>
    <property type="evidence" value="ECO:0007669"/>
    <property type="project" value="UniProtKB-SubCell"/>
</dbReference>
<dbReference type="Proteomes" id="UP000306585">
    <property type="component" value="Unassembled WGS sequence"/>
</dbReference>
<comment type="function">
    <text evidence="8">Involved in the biosynthesis of lipid A, a phosphorylated glycolipid that anchors the lipopolysaccharide to the outer membrane of the cell.</text>
</comment>
<keyword evidence="4 8" id="KW-0808">Transferase</keyword>
<evidence type="ECO:0000256" key="6">
    <source>
        <dbReference type="ARBA" id="ARBA00023098"/>
    </source>
</evidence>
<keyword evidence="3 8" id="KW-0441">Lipid A biosynthesis</keyword>
<dbReference type="InterPro" id="IPR011004">
    <property type="entry name" value="Trimer_LpxA-like_sf"/>
</dbReference>
<comment type="similarity">
    <text evidence="8">Belongs to the transferase hexapeptide repeat family. LpxA subfamily.</text>
</comment>
<dbReference type="PIRSF" id="PIRSF000456">
    <property type="entry name" value="UDP-GlcNAc_acltr"/>
    <property type="match status" value="1"/>
</dbReference>
<dbReference type="InterPro" id="IPR029098">
    <property type="entry name" value="Acetyltransf_C"/>
</dbReference>